<accession>A0A0F9RTY4</accession>
<proteinExistence type="predicted"/>
<sequence>MAVDVTAIILKVVEIIPNFIPRPRPPKSDYSELIEAVPRVKYPDADFSSLYEVNIDEIPIPIVAIPTTSEAPREIETAIHVKTADSRGEVVSTACLSCSRSHLATIAGGLGEAVRFARGDPEGILHPEVVMRVQKAEEEIGIMERIDLSPESLLASPPEERAVAEEYLPRIRKLRQGIGDMGSFDDLEQVAADASMLGQEFRLRHLQLKGVDLNPVVALAQKVQRGELSMEAARAQLKELLPEEE</sequence>
<name>A0A0F9RTY4_9ZZZZ</name>
<comment type="caution">
    <text evidence="1">The sequence shown here is derived from an EMBL/GenBank/DDBJ whole genome shotgun (WGS) entry which is preliminary data.</text>
</comment>
<dbReference type="EMBL" id="LAZR01002562">
    <property type="protein sequence ID" value="KKN28451.1"/>
    <property type="molecule type" value="Genomic_DNA"/>
</dbReference>
<organism evidence="1">
    <name type="scientific">marine sediment metagenome</name>
    <dbReference type="NCBI Taxonomy" id="412755"/>
    <lineage>
        <taxon>unclassified sequences</taxon>
        <taxon>metagenomes</taxon>
        <taxon>ecological metagenomes</taxon>
    </lineage>
</organism>
<evidence type="ECO:0000313" key="1">
    <source>
        <dbReference type="EMBL" id="KKN28451.1"/>
    </source>
</evidence>
<gene>
    <name evidence="1" type="ORF">LCGC14_0854190</name>
</gene>
<dbReference type="AlphaFoldDB" id="A0A0F9RTY4"/>
<protein>
    <submittedName>
        <fullName evidence="1">Uncharacterized protein</fullName>
    </submittedName>
</protein>
<reference evidence="1" key="1">
    <citation type="journal article" date="2015" name="Nature">
        <title>Complex archaea that bridge the gap between prokaryotes and eukaryotes.</title>
        <authorList>
            <person name="Spang A."/>
            <person name="Saw J.H."/>
            <person name="Jorgensen S.L."/>
            <person name="Zaremba-Niedzwiedzka K."/>
            <person name="Martijn J."/>
            <person name="Lind A.E."/>
            <person name="van Eijk R."/>
            <person name="Schleper C."/>
            <person name="Guy L."/>
            <person name="Ettema T.J."/>
        </authorList>
    </citation>
    <scope>NUCLEOTIDE SEQUENCE</scope>
</reference>